<evidence type="ECO:0000313" key="8">
    <source>
        <dbReference type="Proteomes" id="UP000027725"/>
    </source>
</evidence>
<protein>
    <submittedName>
        <fullName evidence="7">Ligase</fullName>
    </submittedName>
</protein>
<evidence type="ECO:0000256" key="4">
    <source>
        <dbReference type="ARBA" id="ARBA00023136"/>
    </source>
</evidence>
<feature type="transmembrane region" description="Helical" evidence="5">
    <location>
        <begin position="250"/>
        <end position="271"/>
    </location>
</feature>
<keyword evidence="4 5" id="KW-0472">Membrane</keyword>
<feature type="transmembrane region" description="Helical" evidence="5">
    <location>
        <begin position="351"/>
        <end position="371"/>
    </location>
</feature>
<evidence type="ECO:0000259" key="6">
    <source>
        <dbReference type="Pfam" id="PF04932"/>
    </source>
</evidence>
<dbReference type="STRING" id="1185766.SAMN05216224_101323"/>
<dbReference type="GO" id="GO:0016020">
    <property type="term" value="C:membrane"/>
    <property type="evidence" value="ECO:0007669"/>
    <property type="project" value="UniProtKB-SubCell"/>
</dbReference>
<evidence type="ECO:0000256" key="1">
    <source>
        <dbReference type="ARBA" id="ARBA00004141"/>
    </source>
</evidence>
<feature type="transmembrane region" description="Helical" evidence="5">
    <location>
        <begin position="63"/>
        <end position="80"/>
    </location>
</feature>
<feature type="transmembrane region" description="Helical" evidence="5">
    <location>
        <begin position="142"/>
        <end position="163"/>
    </location>
</feature>
<feature type="transmembrane region" description="Helical" evidence="5">
    <location>
        <begin position="401"/>
        <end position="420"/>
    </location>
</feature>
<accession>A0A074TMJ0</accession>
<evidence type="ECO:0000256" key="2">
    <source>
        <dbReference type="ARBA" id="ARBA00022692"/>
    </source>
</evidence>
<evidence type="ECO:0000256" key="3">
    <source>
        <dbReference type="ARBA" id="ARBA00022989"/>
    </source>
</evidence>
<dbReference type="InterPro" id="IPR007016">
    <property type="entry name" value="O-antigen_ligase-rel_domated"/>
</dbReference>
<dbReference type="InterPro" id="IPR051533">
    <property type="entry name" value="WaaL-like"/>
</dbReference>
<keyword evidence="3 5" id="KW-1133">Transmembrane helix</keyword>
<comment type="caution">
    <text evidence="7">The sequence shown here is derived from an EMBL/GenBank/DDBJ whole genome shotgun (WGS) entry which is preliminary data.</text>
</comment>
<keyword evidence="8" id="KW-1185">Reference proteome</keyword>
<keyword evidence="7" id="KW-0436">Ligase</keyword>
<evidence type="ECO:0000313" key="7">
    <source>
        <dbReference type="EMBL" id="KEP71400.1"/>
    </source>
</evidence>
<feature type="transmembrane region" description="Helical" evidence="5">
    <location>
        <begin position="116"/>
        <end position="135"/>
    </location>
</feature>
<sequence length="437" mass="48213">MRLQGLHHLRSAVIPGLPHNRAFHPISGRAVRWPDTKAYTIGICPNAVLFGTALVALDYISKFNSKAALLFLVATLLFVLRRPKEILSEVYAARALWLLVGWCLLSVFWSNYPDVTLRYAIQLAFTFAIGISAGYRMSPTNLLKAVMVSGIIMCLGCFVFGRVRGDDGAWLGIFASKNALSQAATVVFVASSALLLGSRTWRLAAVITFLMSAFLLLKADSAGGTIAMLVTLSLLVMIRSLRRTTPWQRVFLGFSAILLTLTTILLVSGFFTQLSDLLLELTGKDATLTGRTDLWRVAFGQIAEHPLLGQGFKGFWVIGNPLAEELWAQFGISTRTGFHFHNTLISNAVEIGLIGVILQAGLIFYALWGALRWAIEDPCAEALFVAGFMLRQLILMNTELVAFNQFMTVTVLTVLSVVLVQRRNQARWQERAQRTAV</sequence>
<feature type="transmembrane region" description="Helical" evidence="5">
    <location>
        <begin position="38"/>
        <end position="57"/>
    </location>
</feature>
<keyword evidence="2 5" id="KW-0812">Transmembrane</keyword>
<gene>
    <name evidence="7" type="ORF">DL1_07385</name>
</gene>
<proteinExistence type="predicted"/>
<evidence type="ECO:0000256" key="5">
    <source>
        <dbReference type="SAM" id="Phobius"/>
    </source>
</evidence>
<feature type="domain" description="O-antigen ligase-related" evidence="6">
    <location>
        <begin position="208"/>
        <end position="358"/>
    </location>
</feature>
<dbReference type="RefSeq" id="WP_051693264.1">
    <property type="nucleotide sequence ID" value="NZ_FOVB01000001.1"/>
</dbReference>
<dbReference type="eggNOG" id="COG3307">
    <property type="taxonomic scope" value="Bacteria"/>
</dbReference>
<dbReference type="AlphaFoldDB" id="A0A074TMJ0"/>
<feature type="transmembrane region" description="Helical" evidence="5">
    <location>
        <begin position="378"/>
        <end position="395"/>
    </location>
</feature>
<reference evidence="7 8" key="1">
    <citation type="submission" date="2014-03" db="EMBL/GenBank/DDBJ databases">
        <title>The draft genome sequence of Thioclava dalianensis DLFJ1-1.</title>
        <authorList>
            <person name="Lai Q."/>
            <person name="Shao Z."/>
        </authorList>
    </citation>
    <scope>NUCLEOTIDE SEQUENCE [LARGE SCALE GENOMIC DNA]</scope>
    <source>
        <strain evidence="7 8">DLFJ1-1</strain>
    </source>
</reference>
<dbReference type="GO" id="GO:0016874">
    <property type="term" value="F:ligase activity"/>
    <property type="evidence" value="ECO:0007669"/>
    <property type="project" value="UniProtKB-KW"/>
</dbReference>
<dbReference type="Pfam" id="PF04932">
    <property type="entry name" value="Wzy_C"/>
    <property type="match status" value="1"/>
</dbReference>
<feature type="transmembrane region" description="Helical" evidence="5">
    <location>
        <begin position="222"/>
        <end position="238"/>
    </location>
</feature>
<name>A0A074TMJ0_9RHOB</name>
<organism evidence="7 8">
    <name type="scientific">Thioclava dalianensis</name>
    <dbReference type="NCBI Taxonomy" id="1185766"/>
    <lineage>
        <taxon>Bacteria</taxon>
        <taxon>Pseudomonadati</taxon>
        <taxon>Pseudomonadota</taxon>
        <taxon>Alphaproteobacteria</taxon>
        <taxon>Rhodobacterales</taxon>
        <taxon>Paracoccaceae</taxon>
        <taxon>Thioclava</taxon>
    </lineage>
</organism>
<dbReference type="Proteomes" id="UP000027725">
    <property type="component" value="Unassembled WGS sequence"/>
</dbReference>
<dbReference type="PANTHER" id="PTHR37422:SF17">
    <property type="entry name" value="O-ANTIGEN LIGASE"/>
    <property type="match status" value="1"/>
</dbReference>
<feature type="transmembrane region" description="Helical" evidence="5">
    <location>
        <begin position="92"/>
        <end position="110"/>
    </location>
</feature>
<comment type="subcellular location">
    <subcellularLocation>
        <location evidence="1">Membrane</location>
        <topology evidence="1">Multi-pass membrane protein</topology>
    </subcellularLocation>
</comment>
<dbReference type="OrthoDB" id="4391260at2"/>
<dbReference type="EMBL" id="JHEH01000002">
    <property type="protein sequence ID" value="KEP71400.1"/>
    <property type="molecule type" value="Genomic_DNA"/>
</dbReference>
<feature type="transmembrane region" description="Helical" evidence="5">
    <location>
        <begin position="200"/>
        <end position="216"/>
    </location>
</feature>
<dbReference type="PANTHER" id="PTHR37422">
    <property type="entry name" value="TEICHURONIC ACID BIOSYNTHESIS PROTEIN TUAE"/>
    <property type="match status" value="1"/>
</dbReference>